<dbReference type="GO" id="GO:0004519">
    <property type="term" value="F:endonuclease activity"/>
    <property type="evidence" value="ECO:0007669"/>
    <property type="project" value="InterPro"/>
</dbReference>
<dbReference type="GO" id="GO:0000470">
    <property type="term" value="P:maturation of LSU-rRNA"/>
    <property type="evidence" value="ECO:0007669"/>
    <property type="project" value="TreeGrafter"/>
</dbReference>
<dbReference type="GO" id="GO:0000460">
    <property type="term" value="P:maturation of 5.8S rRNA"/>
    <property type="evidence" value="ECO:0007669"/>
    <property type="project" value="TreeGrafter"/>
</dbReference>
<organism evidence="1 2">
    <name type="scientific">Amorphotheca resinae ATCC 22711</name>
    <dbReference type="NCBI Taxonomy" id="857342"/>
    <lineage>
        <taxon>Eukaryota</taxon>
        <taxon>Fungi</taxon>
        <taxon>Dikarya</taxon>
        <taxon>Ascomycota</taxon>
        <taxon>Pezizomycotina</taxon>
        <taxon>Leotiomycetes</taxon>
        <taxon>Helotiales</taxon>
        <taxon>Amorphothecaceae</taxon>
        <taxon>Amorphotheca</taxon>
    </lineage>
</organism>
<evidence type="ECO:0000313" key="1">
    <source>
        <dbReference type="EMBL" id="PSS13106.1"/>
    </source>
</evidence>
<dbReference type="PANTHER" id="PTHR15002:SF0">
    <property type="entry name" value="RIBOSOMAL BIOGENESIS PROTEIN LAS1L"/>
    <property type="match status" value="1"/>
</dbReference>
<evidence type="ECO:0000313" key="2">
    <source>
        <dbReference type="Proteomes" id="UP000241818"/>
    </source>
</evidence>
<protein>
    <recommendedName>
        <fullName evidence="3">Pre-rRNA-processing protein las1</fullName>
    </recommendedName>
</protein>
<proteinExistence type="predicted"/>
<keyword evidence="2" id="KW-1185">Reference proteome</keyword>
<dbReference type="Pfam" id="PF04031">
    <property type="entry name" value="Las1"/>
    <property type="match status" value="1"/>
</dbReference>
<dbReference type="RefSeq" id="XP_024719097.1">
    <property type="nucleotide sequence ID" value="XM_024868290.1"/>
</dbReference>
<dbReference type="InterPro" id="IPR007174">
    <property type="entry name" value="Las1"/>
</dbReference>
<dbReference type="EMBL" id="KZ679014">
    <property type="protein sequence ID" value="PSS13106.1"/>
    <property type="molecule type" value="Genomic_DNA"/>
</dbReference>
<dbReference type="InParanoid" id="A0A2T3AWQ5"/>
<dbReference type="GO" id="GO:0090730">
    <property type="term" value="C:Las1 complex"/>
    <property type="evidence" value="ECO:0007669"/>
    <property type="project" value="InterPro"/>
</dbReference>
<reference evidence="1 2" key="1">
    <citation type="journal article" date="2018" name="New Phytol.">
        <title>Comparative genomics and transcriptomics depict ericoid mycorrhizal fungi as versatile saprotrophs and plant mutualists.</title>
        <authorList>
            <person name="Martino E."/>
            <person name="Morin E."/>
            <person name="Grelet G.A."/>
            <person name="Kuo A."/>
            <person name="Kohler A."/>
            <person name="Daghino S."/>
            <person name="Barry K.W."/>
            <person name="Cichocki N."/>
            <person name="Clum A."/>
            <person name="Dockter R.B."/>
            <person name="Hainaut M."/>
            <person name="Kuo R.C."/>
            <person name="LaButti K."/>
            <person name="Lindahl B.D."/>
            <person name="Lindquist E.A."/>
            <person name="Lipzen A."/>
            <person name="Khouja H.R."/>
            <person name="Magnuson J."/>
            <person name="Murat C."/>
            <person name="Ohm R.A."/>
            <person name="Singer S.W."/>
            <person name="Spatafora J.W."/>
            <person name="Wang M."/>
            <person name="Veneault-Fourrey C."/>
            <person name="Henrissat B."/>
            <person name="Grigoriev I.V."/>
            <person name="Martin F.M."/>
            <person name="Perotto S."/>
        </authorList>
    </citation>
    <scope>NUCLEOTIDE SEQUENCE [LARGE SCALE GENOMIC DNA]</scope>
    <source>
        <strain evidence="1 2">ATCC 22711</strain>
    </source>
</reference>
<sequence>MVQYVITPWRDRRELLRVREQLYSRPGDPAYDSSRRQAVSQVSVWVERGNCPHLVESTAILTSAILNDVPGNSTWCIRAAYASSFSRFVTGLLDSHQDKRRKLSMYSVAKTLGLPATYVELRHQATHEELPSLQKLRTASRKALLWIWDYYWVHLSIDDEAASPEDLRVYLRKLLEETNEKVRGEMEARLVHWTQDQLLDALMELELEAQDSEAFLRLVKLSKKLMNGNGESAREDELAPEMKVNSIEELRKELTGVQERLDDPVVDVPQRVELSPNDDSAVSGWSMYEGAWVSKPIGTVC</sequence>
<accession>A0A2T3AWQ5</accession>
<name>A0A2T3AWQ5_AMORE</name>
<dbReference type="STRING" id="857342.A0A2T3AWQ5"/>
<evidence type="ECO:0008006" key="3">
    <source>
        <dbReference type="Google" id="ProtNLM"/>
    </source>
</evidence>
<dbReference type="PANTHER" id="PTHR15002">
    <property type="entry name" value="RIBOSOMAL BIOGENESIS PROTEIN LAS1L"/>
    <property type="match status" value="1"/>
</dbReference>
<dbReference type="Proteomes" id="UP000241818">
    <property type="component" value="Unassembled WGS sequence"/>
</dbReference>
<dbReference type="GeneID" id="36576371"/>
<dbReference type="GO" id="GO:0030687">
    <property type="term" value="C:preribosome, large subunit precursor"/>
    <property type="evidence" value="ECO:0007669"/>
    <property type="project" value="TreeGrafter"/>
</dbReference>
<gene>
    <name evidence="1" type="ORF">M430DRAFT_52287</name>
</gene>
<dbReference type="AlphaFoldDB" id="A0A2T3AWQ5"/>
<dbReference type="OrthoDB" id="10263222at2759"/>